<evidence type="ECO:0000313" key="1">
    <source>
        <dbReference type="EMBL" id="GBO27019.1"/>
    </source>
</evidence>
<dbReference type="EMBL" id="BGPR01050017">
    <property type="protein sequence ID" value="GBO27019.1"/>
    <property type="molecule type" value="Genomic_DNA"/>
</dbReference>
<dbReference type="Proteomes" id="UP000499080">
    <property type="component" value="Unassembled WGS sequence"/>
</dbReference>
<comment type="caution">
    <text evidence="1">The sequence shown here is derived from an EMBL/GenBank/DDBJ whole genome shotgun (WGS) entry which is preliminary data.</text>
</comment>
<proteinExistence type="predicted"/>
<protein>
    <submittedName>
        <fullName evidence="1">Uncharacterized protein</fullName>
    </submittedName>
</protein>
<evidence type="ECO:0000313" key="2">
    <source>
        <dbReference type="Proteomes" id="UP000499080"/>
    </source>
</evidence>
<gene>
    <name evidence="1" type="ORF">AVEN_233023_1</name>
</gene>
<organism evidence="1 2">
    <name type="scientific">Araneus ventricosus</name>
    <name type="common">Orbweaver spider</name>
    <name type="synonym">Epeira ventricosa</name>
    <dbReference type="NCBI Taxonomy" id="182803"/>
    <lineage>
        <taxon>Eukaryota</taxon>
        <taxon>Metazoa</taxon>
        <taxon>Ecdysozoa</taxon>
        <taxon>Arthropoda</taxon>
        <taxon>Chelicerata</taxon>
        <taxon>Arachnida</taxon>
        <taxon>Araneae</taxon>
        <taxon>Araneomorphae</taxon>
        <taxon>Entelegynae</taxon>
        <taxon>Araneoidea</taxon>
        <taxon>Araneidae</taxon>
        <taxon>Araneus</taxon>
    </lineage>
</organism>
<name>A0A4Y2VPE9_ARAVE</name>
<dbReference type="OrthoDB" id="6434689at2759"/>
<sequence>MRVLQSYKHLKLEHSVTVDVIIIHIDVSAGRGREVLNIDTDRLSKQSILHIQADESGLCCAKAILYALAHLENDRKSVNAMRDARRPTLLNRAKTLHRDAGVPLGPCTYKEIEVFEQWLNVQIVVISSESLNQVSYRGKDRSRRINLYLHNDH</sequence>
<feature type="non-terminal residue" evidence="1">
    <location>
        <position position="153"/>
    </location>
</feature>
<accession>A0A4Y2VPE9</accession>
<keyword evidence="2" id="KW-1185">Reference proteome</keyword>
<dbReference type="AlphaFoldDB" id="A0A4Y2VPE9"/>
<reference evidence="1 2" key="1">
    <citation type="journal article" date="2019" name="Sci. Rep.">
        <title>Orb-weaving spider Araneus ventricosus genome elucidates the spidroin gene catalogue.</title>
        <authorList>
            <person name="Kono N."/>
            <person name="Nakamura H."/>
            <person name="Ohtoshi R."/>
            <person name="Moran D.A.P."/>
            <person name="Shinohara A."/>
            <person name="Yoshida Y."/>
            <person name="Fujiwara M."/>
            <person name="Mori M."/>
            <person name="Tomita M."/>
            <person name="Arakawa K."/>
        </authorList>
    </citation>
    <scope>NUCLEOTIDE SEQUENCE [LARGE SCALE GENOMIC DNA]</scope>
</reference>